<evidence type="ECO:0000313" key="1">
    <source>
        <dbReference type="EMBL" id="UOG74769.1"/>
    </source>
</evidence>
<dbReference type="RefSeq" id="WP_243798358.1">
    <property type="nucleotide sequence ID" value="NZ_CP094669.1"/>
</dbReference>
<sequence>MKTHLIRISYHDCALRYGLSETDLRGFVDLGLLATDPSTDTINEEPEHLARLARLQHELGLSKEGIDVVLAMRQRLLALQHELMLQRARARQFEHLLGTTGPTLDADDWL</sequence>
<gene>
    <name evidence="1" type="ORF">MTX78_21960</name>
</gene>
<proteinExistence type="predicted"/>
<organism evidence="1 2">
    <name type="scientific">Hymenobacter tibetensis</name>
    <dbReference type="NCBI Taxonomy" id="497967"/>
    <lineage>
        <taxon>Bacteria</taxon>
        <taxon>Pseudomonadati</taxon>
        <taxon>Bacteroidota</taxon>
        <taxon>Cytophagia</taxon>
        <taxon>Cytophagales</taxon>
        <taxon>Hymenobacteraceae</taxon>
        <taxon>Hymenobacter</taxon>
    </lineage>
</organism>
<dbReference type="Gene3D" id="1.10.1660.10">
    <property type="match status" value="1"/>
</dbReference>
<dbReference type="Proteomes" id="UP000831113">
    <property type="component" value="Chromosome"/>
</dbReference>
<reference evidence="1 2" key="1">
    <citation type="submission" date="2022-03" db="EMBL/GenBank/DDBJ databases">
        <title>Hymenobactersp. isolated from the air.</title>
        <authorList>
            <person name="Won M."/>
            <person name="Kwon S.-W."/>
        </authorList>
    </citation>
    <scope>NUCLEOTIDE SEQUENCE [LARGE SCALE GENOMIC DNA]</scope>
    <source>
        <strain evidence="1 2">KACC 21982</strain>
    </source>
</reference>
<accession>A0ABY4CZ17</accession>
<name>A0ABY4CZ17_9BACT</name>
<keyword evidence="2" id="KW-1185">Reference proteome</keyword>
<protein>
    <submittedName>
        <fullName evidence="1">Chaperone modulator CbpM</fullName>
    </submittedName>
</protein>
<evidence type="ECO:0000313" key="2">
    <source>
        <dbReference type="Proteomes" id="UP000831113"/>
    </source>
</evidence>
<dbReference type="EMBL" id="CP094669">
    <property type="protein sequence ID" value="UOG74769.1"/>
    <property type="molecule type" value="Genomic_DNA"/>
</dbReference>